<sequence>MSYKFDSFEEQQSIYLPERAEYISLPIIVNGQIQHPPPHIQQITNEEEPIMQYSLSTSMPITPHNTKNVNSSQCINYDFNEQISSNVHYSPTQMPHNNDDYNYNIPTAQYSTSCSIPVQQYVDDSTSHYPSTFTPYNSAETQQICDKNPQQPVLNFPLPYDNLCDDSNTIFRIEIPGFEVIINPSTLTNGYHIIDDSNSQYSLQPPTITQYDFHNNTETQQICDKNQQQPILNPSFPHDNLHINSHGYKFEIPGFDIIINPLT</sequence>
<name>A0A2Z6S2G0_9GLOM</name>
<dbReference type="OrthoDB" id="2320571at2759"/>
<comment type="caution">
    <text evidence="1">The sequence shown here is derived from an EMBL/GenBank/DDBJ whole genome shotgun (WGS) entry which is preliminary data.</text>
</comment>
<dbReference type="Proteomes" id="UP000247702">
    <property type="component" value="Unassembled WGS sequence"/>
</dbReference>
<dbReference type="EMBL" id="BEXD01003877">
    <property type="protein sequence ID" value="GBC03280.1"/>
    <property type="molecule type" value="Genomic_DNA"/>
</dbReference>
<reference evidence="2" key="2">
    <citation type="submission" date="2019-10" db="EMBL/GenBank/DDBJ databases">
        <title>Conservation and host-specific expression of non-tandemly repeated heterogenous ribosome RNA gene in arbuscular mycorrhizal fungi.</title>
        <authorList>
            <person name="Maeda T."/>
            <person name="Kobayashi Y."/>
            <person name="Nakagawa T."/>
            <person name="Ezawa T."/>
            <person name="Yamaguchi K."/>
            <person name="Bino T."/>
            <person name="Nishimoto Y."/>
            <person name="Shigenobu S."/>
            <person name="Kawaguchi M."/>
        </authorList>
    </citation>
    <scope>NUCLEOTIDE SEQUENCE</scope>
    <source>
        <strain evidence="2">HR1</strain>
    </source>
</reference>
<proteinExistence type="predicted"/>
<keyword evidence="3" id="KW-1185">Reference proteome</keyword>
<evidence type="ECO:0000313" key="3">
    <source>
        <dbReference type="Proteomes" id="UP000247702"/>
    </source>
</evidence>
<dbReference type="AlphaFoldDB" id="A0A2Z6S2G0"/>
<dbReference type="EMBL" id="BLAL01000053">
    <property type="protein sequence ID" value="GES80973.1"/>
    <property type="molecule type" value="Genomic_DNA"/>
</dbReference>
<evidence type="ECO:0000313" key="2">
    <source>
        <dbReference type="EMBL" id="GES80973.1"/>
    </source>
</evidence>
<organism evidence="1 3">
    <name type="scientific">Rhizophagus clarus</name>
    <dbReference type="NCBI Taxonomy" id="94130"/>
    <lineage>
        <taxon>Eukaryota</taxon>
        <taxon>Fungi</taxon>
        <taxon>Fungi incertae sedis</taxon>
        <taxon>Mucoromycota</taxon>
        <taxon>Glomeromycotina</taxon>
        <taxon>Glomeromycetes</taxon>
        <taxon>Glomerales</taxon>
        <taxon>Glomeraceae</taxon>
        <taxon>Rhizophagus</taxon>
    </lineage>
</organism>
<gene>
    <name evidence="2" type="ORF">RCL2_000823200</name>
    <name evidence="1" type="ORF">RclHR1_05050005</name>
</gene>
<reference evidence="1 3" key="1">
    <citation type="submission" date="2017-11" db="EMBL/GenBank/DDBJ databases">
        <title>The genome of Rhizophagus clarus HR1 reveals common genetic basis of auxotrophy among arbuscular mycorrhizal fungi.</title>
        <authorList>
            <person name="Kobayashi Y."/>
        </authorList>
    </citation>
    <scope>NUCLEOTIDE SEQUENCE [LARGE SCALE GENOMIC DNA]</scope>
    <source>
        <strain evidence="1 3">HR1</strain>
    </source>
</reference>
<dbReference type="Proteomes" id="UP000615446">
    <property type="component" value="Unassembled WGS sequence"/>
</dbReference>
<protein>
    <submittedName>
        <fullName evidence="1">Uncharacterized protein</fullName>
    </submittedName>
</protein>
<accession>A0A2Z6S2G0</accession>
<evidence type="ECO:0000313" key="1">
    <source>
        <dbReference type="EMBL" id="GBC03280.1"/>
    </source>
</evidence>